<gene>
    <name evidence="2" type="ORF">QE109_16440</name>
</gene>
<dbReference type="Pfam" id="PF06445">
    <property type="entry name" value="GyrI-like"/>
    <property type="match status" value="1"/>
</dbReference>
<dbReference type="Gene3D" id="3.20.80.10">
    <property type="entry name" value="Regulatory factor, effector binding domain"/>
    <property type="match status" value="1"/>
</dbReference>
<dbReference type="RefSeq" id="WP_281095646.1">
    <property type="nucleotide sequence ID" value="NZ_JARYZI010000016.1"/>
</dbReference>
<sequence length="60" mass="6993">MKWGWTEHVQALWKAIFSEWFPSSDYEATTGARTEMYYKTKGANEFKLSSSIILYNFSAS</sequence>
<protein>
    <recommendedName>
        <fullName evidence="1">GyrI-like small molecule binding domain-containing protein</fullName>
    </recommendedName>
</protein>
<evidence type="ECO:0000313" key="2">
    <source>
        <dbReference type="EMBL" id="MDH8679749.1"/>
    </source>
</evidence>
<proteinExistence type="predicted"/>
<evidence type="ECO:0000259" key="1">
    <source>
        <dbReference type="Pfam" id="PF06445"/>
    </source>
</evidence>
<dbReference type="Proteomes" id="UP001158045">
    <property type="component" value="Unassembled WGS sequence"/>
</dbReference>
<feature type="domain" description="GyrI-like small molecule binding" evidence="1">
    <location>
        <begin position="7"/>
        <end position="41"/>
    </location>
</feature>
<reference evidence="2 3" key="1">
    <citation type="submission" date="2023-04" db="EMBL/GenBank/DDBJ databases">
        <title>Fusibacter bizertensis strain WBS, isolated from littoral bottom sediments of the Arctic seas - biochemical and genomic analysis.</title>
        <authorList>
            <person name="Brioukhanov A.L."/>
        </authorList>
    </citation>
    <scope>NUCLEOTIDE SEQUENCE [LARGE SCALE GENOMIC DNA]</scope>
    <source>
        <strain evidence="2 3">WBS</strain>
    </source>
</reference>
<dbReference type="SUPFAM" id="SSF55136">
    <property type="entry name" value="Probable bacterial effector-binding domain"/>
    <property type="match status" value="1"/>
</dbReference>
<dbReference type="EMBL" id="JARYZI010000016">
    <property type="protein sequence ID" value="MDH8679749.1"/>
    <property type="molecule type" value="Genomic_DNA"/>
</dbReference>
<comment type="caution">
    <text evidence="2">The sequence shown here is derived from an EMBL/GenBank/DDBJ whole genome shotgun (WGS) entry which is preliminary data.</text>
</comment>
<keyword evidence="3" id="KW-1185">Reference proteome</keyword>
<evidence type="ECO:0000313" key="3">
    <source>
        <dbReference type="Proteomes" id="UP001158045"/>
    </source>
</evidence>
<dbReference type="InterPro" id="IPR029442">
    <property type="entry name" value="GyrI-like"/>
</dbReference>
<accession>A0ABT6NH51</accession>
<name>A0ABT6NH51_9FIRM</name>
<organism evidence="2 3">
    <name type="scientific">Fusibacter bizertensis</name>
    <dbReference type="NCBI Taxonomy" id="1488331"/>
    <lineage>
        <taxon>Bacteria</taxon>
        <taxon>Bacillati</taxon>
        <taxon>Bacillota</taxon>
        <taxon>Clostridia</taxon>
        <taxon>Eubacteriales</taxon>
        <taxon>Eubacteriales Family XII. Incertae Sedis</taxon>
        <taxon>Fusibacter</taxon>
    </lineage>
</organism>
<dbReference type="InterPro" id="IPR011256">
    <property type="entry name" value="Reg_factor_effector_dom_sf"/>
</dbReference>